<sequence length="174" mass="18771">MNFKPQIALATAAAAMLAAPASAQQYVTYTENALPYTVSLPADWYGLQMKGPAGVNLTSAQKAPFLPLIRLTYIPKTAAVNTLPKAVAAFEKELSSNGTINLKRLGAKDASYGNIAGKEMEYSLTGGGNELRVRLWMGLGAKNVYAFQLMDKPATYAANRDKTFNTILKSVKFK</sequence>
<evidence type="ECO:0000256" key="1">
    <source>
        <dbReference type="SAM" id="SignalP"/>
    </source>
</evidence>
<reference evidence="3" key="1">
    <citation type="submission" date="2011-02" db="EMBL/GenBank/DDBJ databases">
        <title>The complete sequence of chromosome of Deinococcus proteolyticus DSM 20540.</title>
        <authorList>
            <consortium name="US DOE Joint Genome Institute (JGI-PGF)"/>
            <person name="Lucas S."/>
            <person name="Copeland A."/>
            <person name="Lapidus A."/>
            <person name="Bruce D."/>
            <person name="Goodwin L."/>
            <person name="Pitluck S."/>
            <person name="Kyrpides N."/>
            <person name="Mavromatis K."/>
            <person name="Pagani I."/>
            <person name="Ivanova N."/>
            <person name="Ovchinnikova G."/>
            <person name="Zeytun A."/>
            <person name="Detter J.C."/>
            <person name="Han C."/>
            <person name="Land M."/>
            <person name="Hauser L."/>
            <person name="Markowitz V."/>
            <person name="Cheng J.-F."/>
            <person name="Hugenholtz P."/>
            <person name="Woyke T."/>
            <person name="Wu D."/>
            <person name="Pukall R."/>
            <person name="Steenblock K."/>
            <person name="Brambilla E."/>
            <person name="Klenk H.-P."/>
            <person name="Eisen J.A."/>
        </authorList>
    </citation>
    <scope>NUCLEOTIDE SEQUENCE [LARGE SCALE GENOMIC DNA]</scope>
    <source>
        <strain evidence="3">ATCC 35074 / DSM 20540 / JCM 6276 / NBRC 101906 / NCIMB 13154 / VKM Ac-1939 / CCM 2703 / MRP</strain>
    </source>
</reference>
<feature type="chain" id="PRO_5003259460" description="PsbP C-terminal domain-containing protein" evidence="1">
    <location>
        <begin position="24"/>
        <end position="174"/>
    </location>
</feature>
<dbReference type="RefSeq" id="WP_013615208.1">
    <property type="nucleotide sequence ID" value="NC_015161.1"/>
</dbReference>
<protein>
    <recommendedName>
        <fullName evidence="4">PsbP C-terminal domain-containing protein</fullName>
    </recommendedName>
</protein>
<evidence type="ECO:0008006" key="4">
    <source>
        <dbReference type="Google" id="ProtNLM"/>
    </source>
</evidence>
<reference evidence="2 3" key="2">
    <citation type="journal article" date="2012" name="Stand. Genomic Sci.">
        <title>Complete genome sequence of the orange-red pigmented, radioresistant Deinococcus proteolyticus type strain (MRP(T)).</title>
        <authorList>
            <person name="Copeland A."/>
            <person name="Zeytun A."/>
            <person name="Yassawong M."/>
            <person name="Nolan M."/>
            <person name="Lucas S."/>
            <person name="Hammon N."/>
            <person name="Deshpande S."/>
            <person name="Cheng J.F."/>
            <person name="Han C."/>
            <person name="Tapia R."/>
            <person name="Goodwin L.A."/>
            <person name="Pitluck S."/>
            <person name="Mavromatis K."/>
            <person name="Liolios K."/>
            <person name="Pagani I."/>
            <person name="Ivanova N."/>
            <person name="Mikhailova N."/>
            <person name="Pati A."/>
            <person name="Chen A."/>
            <person name="Palaniappan K."/>
            <person name="Land M."/>
            <person name="Hauser L."/>
            <person name="Jeffries C.D."/>
            <person name="Brambilla E.M."/>
            <person name="Rohde M."/>
            <person name="Sikorski J."/>
            <person name="Pukall R."/>
            <person name="Goker M."/>
            <person name="Detter J.C."/>
            <person name="Woyke T."/>
            <person name="Bristow J."/>
            <person name="Eisen J.A."/>
            <person name="Markowitz V."/>
            <person name="Hugenholtz P."/>
            <person name="Kyrpides N.C."/>
            <person name="Klenk H.P."/>
            <person name="Lapidus A."/>
        </authorList>
    </citation>
    <scope>NUCLEOTIDE SEQUENCE [LARGE SCALE GENOMIC DNA]</scope>
    <source>
        <strain evidence="3">ATCC 35074 / DSM 20540 / JCM 6276 / NBRC 101906 / NCIMB 13154 / VKM Ac-1939 / CCM 2703 / MRP</strain>
    </source>
</reference>
<organism evidence="2 3">
    <name type="scientific">Deinococcus proteolyticus (strain ATCC 35074 / DSM 20540 / JCM 6276 / NBRC 101906 / NCIMB 13154 / VKM Ac-1939 / CCM 2703 / MRP)</name>
    <dbReference type="NCBI Taxonomy" id="693977"/>
    <lineage>
        <taxon>Bacteria</taxon>
        <taxon>Thermotogati</taxon>
        <taxon>Deinococcota</taxon>
        <taxon>Deinococci</taxon>
        <taxon>Deinococcales</taxon>
        <taxon>Deinococcaceae</taxon>
        <taxon>Deinococcus</taxon>
    </lineage>
</organism>
<dbReference type="OrthoDB" id="65075at2"/>
<keyword evidence="3" id="KW-1185">Reference proteome</keyword>
<dbReference type="HOGENOM" id="CLU_1545092_0_0_0"/>
<gene>
    <name evidence="2" type="ordered locus">Deipr_1459</name>
</gene>
<evidence type="ECO:0000313" key="3">
    <source>
        <dbReference type="Proteomes" id="UP000007718"/>
    </source>
</evidence>
<dbReference type="Proteomes" id="UP000007718">
    <property type="component" value="Chromosome"/>
</dbReference>
<dbReference type="EMBL" id="CP002536">
    <property type="protein sequence ID" value="ADY26600.1"/>
    <property type="molecule type" value="Genomic_DNA"/>
</dbReference>
<dbReference type="AlphaFoldDB" id="F0RJN0"/>
<accession>F0RJN0</accession>
<feature type="signal peptide" evidence="1">
    <location>
        <begin position="1"/>
        <end position="23"/>
    </location>
</feature>
<evidence type="ECO:0000313" key="2">
    <source>
        <dbReference type="EMBL" id="ADY26600.1"/>
    </source>
</evidence>
<keyword evidence="1" id="KW-0732">Signal</keyword>
<dbReference type="KEGG" id="dpt:Deipr_1459"/>
<name>F0RJN0_DEIPM</name>
<proteinExistence type="predicted"/>